<dbReference type="Pfam" id="PF12311">
    <property type="entry name" value="DUF3632"/>
    <property type="match status" value="1"/>
</dbReference>
<accession>A0A1L9RLM4</accession>
<evidence type="ECO:0000313" key="1">
    <source>
        <dbReference type="EMBL" id="OJJ35845.1"/>
    </source>
</evidence>
<dbReference type="RefSeq" id="XP_040689521.1">
    <property type="nucleotide sequence ID" value="XM_040839541.1"/>
</dbReference>
<dbReference type="VEuPathDB" id="FungiDB:ASPWEDRAFT_76201"/>
<keyword evidence="2" id="KW-1185">Reference proteome</keyword>
<protein>
    <submittedName>
        <fullName evidence="1">Uncharacterized protein</fullName>
    </submittedName>
</protein>
<sequence>SQYLILQDLFNDKISAKAAADQLAASTNLTHSSNLDCLWYMVIRCAYEFPSQQDKLVDALVQLSKLPDATENDKPIILNNEKVWKDMPYLGFAFREEWNMSVPEGPQEHRQRAICDLINRDRFAALLMVTEEPAFNYSWFALIAFREALERPIKQLDTWNPREAAIPAAAAWIEILGVAIYDWEDDWSGRVRSAPGRGGPLWKGKHGFCRERWALWRQRFGEISRGEGELGE</sequence>
<dbReference type="GeneID" id="63755389"/>
<feature type="non-terminal residue" evidence="1">
    <location>
        <position position="232"/>
    </location>
</feature>
<dbReference type="InterPro" id="IPR053204">
    <property type="entry name" value="Oxopyrrolidines_Biosynth-assoc"/>
</dbReference>
<feature type="non-terminal residue" evidence="1">
    <location>
        <position position="1"/>
    </location>
</feature>
<evidence type="ECO:0000313" key="2">
    <source>
        <dbReference type="Proteomes" id="UP000184383"/>
    </source>
</evidence>
<dbReference type="PANTHER" id="PTHR38797:SF4">
    <property type="entry name" value="NUCLEAR PORE COMPLEX PROTEIN NUP85"/>
    <property type="match status" value="1"/>
</dbReference>
<dbReference type="InterPro" id="IPR022085">
    <property type="entry name" value="OpdG"/>
</dbReference>
<name>A0A1L9RLM4_ASPWE</name>
<dbReference type="OrthoDB" id="3350591at2759"/>
<dbReference type="PANTHER" id="PTHR38797">
    <property type="entry name" value="NUCLEAR PORE COMPLEX PROTEIN NUP85-RELATED"/>
    <property type="match status" value="1"/>
</dbReference>
<proteinExistence type="predicted"/>
<dbReference type="EMBL" id="KV878212">
    <property type="protein sequence ID" value="OJJ35845.1"/>
    <property type="molecule type" value="Genomic_DNA"/>
</dbReference>
<dbReference type="AlphaFoldDB" id="A0A1L9RLM4"/>
<gene>
    <name evidence="1" type="ORF">ASPWEDRAFT_76201</name>
</gene>
<organism evidence="1 2">
    <name type="scientific">Aspergillus wentii DTO 134E9</name>
    <dbReference type="NCBI Taxonomy" id="1073089"/>
    <lineage>
        <taxon>Eukaryota</taxon>
        <taxon>Fungi</taxon>
        <taxon>Dikarya</taxon>
        <taxon>Ascomycota</taxon>
        <taxon>Pezizomycotina</taxon>
        <taxon>Eurotiomycetes</taxon>
        <taxon>Eurotiomycetidae</taxon>
        <taxon>Eurotiales</taxon>
        <taxon>Aspergillaceae</taxon>
        <taxon>Aspergillus</taxon>
        <taxon>Aspergillus subgen. Cremei</taxon>
    </lineage>
</organism>
<dbReference type="Proteomes" id="UP000184383">
    <property type="component" value="Unassembled WGS sequence"/>
</dbReference>
<reference evidence="2" key="1">
    <citation type="journal article" date="2017" name="Genome Biol.">
        <title>Comparative genomics reveals high biological diversity and specific adaptations in the industrially and medically important fungal genus Aspergillus.</title>
        <authorList>
            <person name="de Vries R.P."/>
            <person name="Riley R."/>
            <person name="Wiebenga A."/>
            <person name="Aguilar-Osorio G."/>
            <person name="Amillis S."/>
            <person name="Uchima C.A."/>
            <person name="Anderluh G."/>
            <person name="Asadollahi M."/>
            <person name="Askin M."/>
            <person name="Barry K."/>
            <person name="Battaglia E."/>
            <person name="Bayram O."/>
            <person name="Benocci T."/>
            <person name="Braus-Stromeyer S.A."/>
            <person name="Caldana C."/>
            <person name="Canovas D."/>
            <person name="Cerqueira G.C."/>
            <person name="Chen F."/>
            <person name="Chen W."/>
            <person name="Choi C."/>
            <person name="Clum A."/>
            <person name="Dos Santos R.A."/>
            <person name="Damasio A.R."/>
            <person name="Diallinas G."/>
            <person name="Emri T."/>
            <person name="Fekete E."/>
            <person name="Flipphi M."/>
            <person name="Freyberg S."/>
            <person name="Gallo A."/>
            <person name="Gournas C."/>
            <person name="Habgood R."/>
            <person name="Hainaut M."/>
            <person name="Harispe M.L."/>
            <person name="Henrissat B."/>
            <person name="Hilden K.S."/>
            <person name="Hope R."/>
            <person name="Hossain A."/>
            <person name="Karabika E."/>
            <person name="Karaffa L."/>
            <person name="Karanyi Z."/>
            <person name="Krasevec N."/>
            <person name="Kuo A."/>
            <person name="Kusch H."/>
            <person name="LaButti K."/>
            <person name="Lagendijk E.L."/>
            <person name="Lapidus A."/>
            <person name="Levasseur A."/>
            <person name="Lindquist E."/>
            <person name="Lipzen A."/>
            <person name="Logrieco A.F."/>
            <person name="MacCabe A."/>
            <person name="Maekelae M.R."/>
            <person name="Malavazi I."/>
            <person name="Melin P."/>
            <person name="Meyer V."/>
            <person name="Mielnichuk N."/>
            <person name="Miskei M."/>
            <person name="Molnar A.P."/>
            <person name="Mule G."/>
            <person name="Ngan C.Y."/>
            <person name="Orejas M."/>
            <person name="Orosz E."/>
            <person name="Ouedraogo J.P."/>
            <person name="Overkamp K.M."/>
            <person name="Park H.-S."/>
            <person name="Perrone G."/>
            <person name="Piumi F."/>
            <person name="Punt P.J."/>
            <person name="Ram A.F."/>
            <person name="Ramon A."/>
            <person name="Rauscher S."/>
            <person name="Record E."/>
            <person name="Riano-Pachon D.M."/>
            <person name="Robert V."/>
            <person name="Roehrig J."/>
            <person name="Ruller R."/>
            <person name="Salamov A."/>
            <person name="Salih N.S."/>
            <person name="Samson R.A."/>
            <person name="Sandor E."/>
            <person name="Sanguinetti M."/>
            <person name="Schuetze T."/>
            <person name="Sepcic K."/>
            <person name="Shelest E."/>
            <person name="Sherlock G."/>
            <person name="Sophianopoulou V."/>
            <person name="Squina F.M."/>
            <person name="Sun H."/>
            <person name="Susca A."/>
            <person name="Todd R.B."/>
            <person name="Tsang A."/>
            <person name="Unkles S.E."/>
            <person name="van de Wiele N."/>
            <person name="van Rossen-Uffink D."/>
            <person name="Oliveira J.V."/>
            <person name="Vesth T.C."/>
            <person name="Visser J."/>
            <person name="Yu J.-H."/>
            <person name="Zhou M."/>
            <person name="Andersen M.R."/>
            <person name="Archer D.B."/>
            <person name="Baker S.E."/>
            <person name="Benoit I."/>
            <person name="Brakhage A.A."/>
            <person name="Braus G.H."/>
            <person name="Fischer R."/>
            <person name="Frisvad J.C."/>
            <person name="Goldman G.H."/>
            <person name="Houbraken J."/>
            <person name="Oakley B."/>
            <person name="Pocsi I."/>
            <person name="Scazzocchio C."/>
            <person name="Seiboth B."/>
            <person name="vanKuyk P.A."/>
            <person name="Wortman J."/>
            <person name="Dyer P.S."/>
            <person name="Grigoriev I.V."/>
        </authorList>
    </citation>
    <scope>NUCLEOTIDE SEQUENCE [LARGE SCALE GENOMIC DNA]</scope>
    <source>
        <strain evidence="2">DTO 134E9</strain>
    </source>
</reference>